<name>A0ACB7YBF3_9ERIC</name>
<accession>A0ACB7YBF3</accession>
<gene>
    <name evidence="1" type="ORF">Vadar_003433</name>
</gene>
<dbReference type="Proteomes" id="UP000828048">
    <property type="component" value="Chromosome 8"/>
</dbReference>
<organism evidence="1 2">
    <name type="scientific">Vaccinium darrowii</name>
    <dbReference type="NCBI Taxonomy" id="229202"/>
    <lineage>
        <taxon>Eukaryota</taxon>
        <taxon>Viridiplantae</taxon>
        <taxon>Streptophyta</taxon>
        <taxon>Embryophyta</taxon>
        <taxon>Tracheophyta</taxon>
        <taxon>Spermatophyta</taxon>
        <taxon>Magnoliopsida</taxon>
        <taxon>eudicotyledons</taxon>
        <taxon>Gunneridae</taxon>
        <taxon>Pentapetalae</taxon>
        <taxon>asterids</taxon>
        <taxon>Ericales</taxon>
        <taxon>Ericaceae</taxon>
        <taxon>Vaccinioideae</taxon>
        <taxon>Vaccinieae</taxon>
        <taxon>Vaccinium</taxon>
    </lineage>
</organism>
<protein>
    <submittedName>
        <fullName evidence="1">Uncharacterized protein</fullName>
    </submittedName>
</protein>
<keyword evidence="2" id="KW-1185">Reference proteome</keyword>
<proteinExistence type="predicted"/>
<evidence type="ECO:0000313" key="1">
    <source>
        <dbReference type="EMBL" id="KAH7850825.1"/>
    </source>
</evidence>
<dbReference type="EMBL" id="CM037158">
    <property type="protein sequence ID" value="KAH7850825.1"/>
    <property type="molecule type" value="Genomic_DNA"/>
</dbReference>
<comment type="caution">
    <text evidence="1">The sequence shown here is derived from an EMBL/GenBank/DDBJ whole genome shotgun (WGS) entry which is preliminary data.</text>
</comment>
<reference evidence="1 2" key="1">
    <citation type="journal article" date="2021" name="Hortic Res">
        <title>High-quality reference genome and annotation aids understanding of berry development for evergreen blueberry (Vaccinium darrowii).</title>
        <authorList>
            <person name="Yu J."/>
            <person name="Hulse-Kemp A.M."/>
            <person name="Babiker E."/>
            <person name="Staton M."/>
        </authorList>
    </citation>
    <scope>NUCLEOTIDE SEQUENCE [LARGE SCALE GENOMIC DNA]</scope>
    <source>
        <strain evidence="2">cv. NJ 8807/NJ 8810</strain>
        <tissue evidence="1">Young leaf</tissue>
    </source>
</reference>
<sequence>MGTSKLSQEFWWAYLTNTKFQLVADHNSTISLLTKLNLQELGAINGNVVAEIVAINWLSMTVQRAKSGSEIVASVVPSDEDYVAVKRKEEELIVPEGNKKKKKQVTMPRPACSWVHFGHEFIKECSASHPESSGLKAATKAASDAWKSMSVEEKSKYTRRAREVWDDYLSAAPSCVPKPRR</sequence>
<evidence type="ECO:0000313" key="2">
    <source>
        <dbReference type="Proteomes" id="UP000828048"/>
    </source>
</evidence>